<name>A0A8B6HG90_MYTGA</name>
<dbReference type="AlphaFoldDB" id="A0A8B6HG90"/>
<reference evidence="1" key="1">
    <citation type="submission" date="2018-11" db="EMBL/GenBank/DDBJ databases">
        <authorList>
            <person name="Alioto T."/>
            <person name="Alioto T."/>
        </authorList>
    </citation>
    <scope>NUCLEOTIDE SEQUENCE</scope>
</reference>
<accession>A0A8B6HG90</accession>
<sequence length="475" mass="55038">MLKLLTYFSMSTIYSVSNVRGRMQMATRILSRLCNNVCLQLTYTPVSCLYSKESALSRNASCSRLIREALSDFEDTEFQPLRIRGYALGRNFSRANVDTIQYLEDKSGKVLDIMEAQEVMKTGEGVFTKRVSFKSMFEDGFRSLELNIEGKKCPDPSLQFVTDAFILGFLEEKDFHEDCLRCMHRIPEQRDRPIKSDESYICTLLANHLFSRLTIRFSGHHYFLTNDYHNKFDVCPCMKCGQQIRYRNTGIGSEYLWYGRPDIMLFTMAGGGCNIIYPEDCSTGDREFDVDQAENQIIEIDLKSTTLRKKEKIEQVVAQTITYSMYQRVRQREKGKKLPQAFLIPTIVASSDYFDIYMYDTQNDILLRNKGDPIPIWNKNKFSAEGETLNLSNILKIWMTLNHFTLKPKLSVEEIKSLKGTCDFLGRIPPKRLHLIEKTISMQKKFVPLKEMELELDVPSVPLKQKSLPSNYEEK</sequence>
<comment type="caution">
    <text evidence="1">The sequence shown here is derived from an EMBL/GenBank/DDBJ whole genome shotgun (WGS) entry which is preliminary data.</text>
</comment>
<proteinExistence type="predicted"/>
<evidence type="ECO:0000313" key="1">
    <source>
        <dbReference type="EMBL" id="VDI78644.1"/>
    </source>
</evidence>
<evidence type="ECO:0000313" key="2">
    <source>
        <dbReference type="Proteomes" id="UP000596742"/>
    </source>
</evidence>
<dbReference type="Proteomes" id="UP000596742">
    <property type="component" value="Unassembled WGS sequence"/>
</dbReference>
<dbReference type="OrthoDB" id="6055220at2759"/>
<gene>
    <name evidence="1" type="ORF">MGAL_10B014885</name>
</gene>
<organism evidence="1 2">
    <name type="scientific">Mytilus galloprovincialis</name>
    <name type="common">Mediterranean mussel</name>
    <dbReference type="NCBI Taxonomy" id="29158"/>
    <lineage>
        <taxon>Eukaryota</taxon>
        <taxon>Metazoa</taxon>
        <taxon>Spiralia</taxon>
        <taxon>Lophotrochozoa</taxon>
        <taxon>Mollusca</taxon>
        <taxon>Bivalvia</taxon>
        <taxon>Autobranchia</taxon>
        <taxon>Pteriomorphia</taxon>
        <taxon>Mytilida</taxon>
        <taxon>Mytiloidea</taxon>
        <taxon>Mytilidae</taxon>
        <taxon>Mytilinae</taxon>
        <taxon>Mytilus</taxon>
    </lineage>
</organism>
<keyword evidence="2" id="KW-1185">Reference proteome</keyword>
<protein>
    <submittedName>
        <fullName evidence="1">Uncharacterized protein</fullName>
    </submittedName>
</protein>
<dbReference type="EMBL" id="UYJE01009992">
    <property type="protein sequence ID" value="VDI78644.1"/>
    <property type="molecule type" value="Genomic_DNA"/>
</dbReference>